<evidence type="ECO:0000256" key="1">
    <source>
        <dbReference type="SAM" id="SignalP"/>
    </source>
</evidence>
<evidence type="ECO:0000313" key="3">
    <source>
        <dbReference type="EMBL" id="KAE8374263.1"/>
    </source>
</evidence>
<dbReference type="EMBL" id="ML736289">
    <property type="protein sequence ID" value="KAE8374263.1"/>
    <property type="molecule type" value="Genomic_DNA"/>
</dbReference>
<feature type="domain" description="DUF7029" evidence="2">
    <location>
        <begin position="88"/>
        <end position="184"/>
    </location>
</feature>
<proteinExistence type="predicted"/>
<feature type="chain" id="PRO_5024977855" description="DUF7029 domain-containing protein" evidence="1">
    <location>
        <begin position="22"/>
        <end position="357"/>
    </location>
</feature>
<feature type="signal peptide" evidence="1">
    <location>
        <begin position="1"/>
        <end position="21"/>
    </location>
</feature>
<reference evidence="3 4" key="1">
    <citation type="submission" date="2019-04" db="EMBL/GenBank/DDBJ databases">
        <title>Friends and foes A comparative genomics studyof 23 Aspergillus species from section Flavi.</title>
        <authorList>
            <consortium name="DOE Joint Genome Institute"/>
            <person name="Kjaerbolling I."/>
            <person name="Vesth T."/>
            <person name="Frisvad J.C."/>
            <person name="Nybo J.L."/>
            <person name="Theobald S."/>
            <person name="Kildgaard S."/>
            <person name="Isbrandt T."/>
            <person name="Kuo A."/>
            <person name="Sato A."/>
            <person name="Lyhne E.K."/>
            <person name="Kogle M.E."/>
            <person name="Wiebenga A."/>
            <person name="Kun R.S."/>
            <person name="Lubbers R.J."/>
            <person name="Makela M.R."/>
            <person name="Barry K."/>
            <person name="Chovatia M."/>
            <person name="Clum A."/>
            <person name="Daum C."/>
            <person name="Haridas S."/>
            <person name="He G."/>
            <person name="LaButti K."/>
            <person name="Lipzen A."/>
            <person name="Mondo S."/>
            <person name="Riley R."/>
            <person name="Salamov A."/>
            <person name="Simmons B.A."/>
            <person name="Magnuson J.K."/>
            <person name="Henrissat B."/>
            <person name="Mortensen U.H."/>
            <person name="Larsen T.O."/>
            <person name="Devries R.P."/>
            <person name="Grigoriev I.V."/>
            <person name="Machida M."/>
            <person name="Baker S.E."/>
            <person name="Andersen M.R."/>
        </authorList>
    </citation>
    <scope>NUCLEOTIDE SEQUENCE [LARGE SCALE GENOMIC DNA]</scope>
    <source>
        <strain evidence="3 4">IBT 29228</strain>
    </source>
</reference>
<dbReference type="Pfam" id="PF22974">
    <property type="entry name" value="DUF7029"/>
    <property type="match status" value="1"/>
</dbReference>
<organism evidence="3 4">
    <name type="scientific">Aspergillus bertholletiae</name>
    <dbReference type="NCBI Taxonomy" id="1226010"/>
    <lineage>
        <taxon>Eukaryota</taxon>
        <taxon>Fungi</taxon>
        <taxon>Dikarya</taxon>
        <taxon>Ascomycota</taxon>
        <taxon>Pezizomycotina</taxon>
        <taxon>Eurotiomycetes</taxon>
        <taxon>Eurotiomycetidae</taxon>
        <taxon>Eurotiales</taxon>
        <taxon>Aspergillaceae</taxon>
        <taxon>Aspergillus</taxon>
        <taxon>Aspergillus subgen. Circumdati</taxon>
    </lineage>
</organism>
<evidence type="ECO:0000259" key="2">
    <source>
        <dbReference type="Pfam" id="PF22974"/>
    </source>
</evidence>
<name>A0A5N7AX04_9EURO</name>
<sequence length="357" mass="39208">MNSLRSLGLLALLTIFSVAQGTKLARNQHSQALGFPKSQRLYAATLPSSLRVREIEPVALKREASFDFIHDTPEDNTEYVFAATLNIASQYPILALEGFDTDMDEMSCSDSEIQLSIGSPTRAKALKQELEAVSDFVVVTSHGGCDLEGERSIHRVTKTTVDLARQVFTLKKVKLDWHDASHSTSVSFSHRHRSRIQKRTYTMHEKRQQDPTSAPTSTKMIDEGSIPSVSFPTVPTGTTGLPSTATKSFDKHYINQKIFPPDIPAADMFLPQGVTVTCKNCTLQGDIEITRGSFNISGNDILDAIAFFDHGALEIRANDLFAQVELGLDLELSQSLASLNISLPTIPLTPFEVGARV</sequence>
<dbReference type="OrthoDB" id="5382170at2759"/>
<protein>
    <recommendedName>
        <fullName evidence="2">DUF7029 domain-containing protein</fullName>
    </recommendedName>
</protein>
<evidence type="ECO:0000313" key="4">
    <source>
        <dbReference type="Proteomes" id="UP000326198"/>
    </source>
</evidence>
<dbReference type="AlphaFoldDB" id="A0A5N7AX04"/>
<keyword evidence="1" id="KW-0732">Signal</keyword>
<dbReference type="InterPro" id="IPR054293">
    <property type="entry name" value="DUF7029"/>
</dbReference>
<accession>A0A5N7AX04</accession>
<dbReference type="Proteomes" id="UP000326198">
    <property type="component" value="Unassembled WGS sequence"/>
</dbReference>
<keyword evidence="4" id="KW-1185">Reference proteome</keyword>
<gene>
    <name evidence="3" type="ORF">BDV26DRAFT_284395</name>
</gene>